<evidence type="ECO:0000256" key="1">
    <source>
        <dbReference type="SAM" id="SignalP"/>
    </source>
</evidence>
<protein>
    <submittedName>
        <fullName evidence="3">S-layer homology domain-containing protein</fullName>
    </submittedName>
</protein>
<reference evidence="3" key="2">
    <citation type="journal article" date="2023" name="Biology">
        <title>Prokaryotic Life Associated with Coal-Fire Gas Vents Revealed by Metagenomics.</title>
        <authorList>
            <person name="Kadnikov V.V."/>
            <person name="Mardanov A.V."/>
            <person name="Beletsky A.V."/>
            <person name="Karnachuk O.V."/>
            <person name="Ravin N.V."/>
        </authorList>
    </citation>
    <scope>NUCLEOTIDE SEQUENCE</scope>
    <source>
        <strain evidence="3">Bu02</strain>
    </source>
</reference>
<dbReference type="Pfam" id="PF00395">
    <property type="entry name" value="SLH"/>
    <property type="match status" value="2"/>
</dbReference>
<keyword evidence="1" id="KW-0732">Signal</keyword>
<evidence type="ECO:0000313" key="3">
    <source>
        <dbReference type="EMBL" id="QUL97897.1"/>
    </source>
</evidence>
<dbReference type="KEGG" id="fcz:IMF26_07380"/>
<feature type="domain" description="SLH" evidence="2">
    <location>
        <begin position="89"/>
        <end position="152"/>
    </location>
</feature>
<dbReference type="InterPro" id="IPR001119">
    <property type="entry name" value="SLH_dom"/>
</dbReference>
<reference evidence="3" key="1">
    <citation type="submission" date="2020-10" db="EMBL/GenBank/DDBJ databases">
        <authorList>
            <person name="Kadnikov V."/>
            <person name="Beletsky A.V."/>
            <person name="Mardanov A.V."/>
            <person name="Karnachuk O.V."/>
            <person name="Ravin N.V."/>
        </authorList>
    </citation>
    <scope>NUCLEOTIDE SEQUENCE</scope>
    <source>
        <strain evidence="3">Bu02</strain>
    </source>
</reference>
<sequence length="858" mass="90547">MLKKLIATALAAAMIFGLVSVGFAATSPFPDTAGVEQEAAIAKLKALGLVKGDENGNFRPYSTINRAEFTAMVVRMLNLETAASYLNTPTVFPDVTEQWSWAYGYINVATGRGLIKGFEDGTFRPGEPVTQAQALTILLRALGYNDNLPGDWPIDYVLKGAELGVIGSGFVGNVGATRALVAELVANTLDQAPVKEDKDAPGNFIEKWPAGTTLYEDVFGLRTAGKEQSVSGKVAAKVNTTDKKIQIGDTWYDYADAVAVFGKDNISDLFGQFVSATFNKYGKIIFIEVTTAGEVVGDVTAIDTVNLKVTVGGTSYNVLSTAEIYKNGERLTDSTTIAGALVAINGASAKLLLDTNGKVYRIDASKLDLAGTLKAKRSVIGSDGTITNQIDVELTAGGSGIQTYSCTSSTVIVRNGASVGFAALETGDDLKFSATGTALLYLDAWKNVVTGYKVTAVVATSDGRTVTAVKDGVESTFAVDKNYTEPINVNTTYDFSLNRAGKITKATVTAVAGPKTGEVKTVSGKDQVWNGTKSRVDYRVSFSDGSVLVLNDLTIDEFKKNGNPIAIVDANGDGDTNDDIDKVVTVWNNVAANDLFRLEAGYDIFAYSPKLTGYAVREAASDKYSVSDGVYTTATVITYWNTEVTLNGVRVSNTSPAAQAAPGDGTYLITVTFTGKDDNGVPIAASVSLEKLTDAKAYAVKSITTEDDVYTFTLDTNAGATTVKVNKDSIIVKDGSKVTAADIKIGDLLQAAAADTNGINPYVKATTDEDKPVVTVTQAKWTAATQTTKSKLEVSFTVNEGCPKAYVWIAGTQYTATRSGATWTLTVEDLAAKPAKVTVAAVDYAGLVSEAVDANVTE</sequence>
<evidence type="ECO:0000259" key="2">
    <source>
        <dbReference type="PROSITE" id="PS51272"/>
    </source>
</evidence>
<feature type="signal peptide" evidence="1">
    <location>
        <begin position="1"/>
        <end position="24"/>
    </location>
</feature>
<feature type="domain" description="SLH" evidence="2">
    <location>
        <begin position="24"/>
        <end position="87"/>
    </location>
</feature>
<accession>A0AAT9LC45</accession>
<name>A0AAT9LC45_9FIRM</name>
<gene>
    <name evidence="3" type="ORF">IMF26_07380</name>
</gene>
<dbReference type="EMBL" id="CP062796">
    <property type="protein sequence ID" value="QUL97897.1"/>
    <property type="molecule type" value="Genomic_DNA"/>
</dbReference>
<dbReference type="PROSITE" id="PS51272">
    <property type="entry name" value="SLH"/>
    <property type="match status" value="2"/>
</dbReference>
<dbReference type="AlphaFoldDB" id="A0AAT9LC45"/>
<organism evidence="3">
    <name type="scientific">Candidatus Fermentithermobacillus carboniphilus</name>
    <dbReference type="NCBI Taxonomy" id="3085328"/>
    <lineage>
        <taxon>Bacteria</taxon>
        <taxon>Bacillati</taxon>
        <taxon>Bacillota</taxon>
        <taxon>Candidatus Fermentithermobacillia</taxon>
        <taxon>Candidatus Fermentithermobacillales</taxon>
        <taxon>Candidatus Fermentithermobacillaceae</taxon>
        <taxon>Candidatus Fermentithermobacillus</taxon>
    </lineage>
</organism>
<feature type="chain" id="PRO_5043792909" evidence="1">
    <location>
        <begin position="25"/>
        <end position="858"/>
    </location>
</feature>
<proteinExistence type="predicted"/>